<dbReference type="InterPro" id="IPR050140">
    <property type="entry name" value="SRY-related_HMG-box_TF-like"/>
</dbReference>
<dbReference type="GO" id="GO:0005634">
    <property type="term" value="C:nucleus"/>
    <property type="evidence" value="ECO:0007669"/>
    <property type="project" value="UniProtKB-UniRule"/>
</dbReference>
<dbReference type="InterPro" id="IPR036910">
    <property type="entry name" value="HMG_box_dom_sf"/>
</dbReference>
<keyword evidence="3" id="KW-0804">Transcription</keyword>
<evidence type="ECO:0000256" key="1">
    <source>
        <dbReference type="ARBA" id="ARBA00023015"/>
    </source>
</evidence>
<dbReference type="Proteomes" id="UP001271007">
    <property type="component" value="Unassembled WGS sequence"/>
</dbReference>
<dbReference type="PANTHER" id="PTHR10270:SF161">
    <property type="entry name" value="SEX-DETERMINING REGION Y PROTEIN"/>
    <property type="match status" value="1"/>
</dbReference>
<dbReference type="EMBL" id="JAWDJX010000020">
    <property type="protein sequence ID" value="KAK3052505.1"/>
    <property type="molecule type" value="Genomic_DNA"/>
</dbReference>
<dbReference type="PROSITE" id="PS50118">
    <property type="entry name" value="HMG_BOX_2"/>
    <property type="match status" value="1"/>
</dbReference>
<keyword evidence="7" id="KW-1185">Reference proteome</keyword>
<dbReference type="GO" id="GO:0030154">
    <property type="term" value="P:cell differentiation"/>
    <property type="evidence" value="ECO:0007669"/>
    <property type="project" value="TreeGrafter"/>
</dbReference>
<dbReference type="SUPFAM" id="SSF47095">
    <property type="entry name" value="HMG-box"/>
    <property type="match status" value="1"/>
</dbReference>
<dbReference type="InterPro" id="IPR009071">
    <property type="entry name" value="HMG_box_dom"/>
</dbReference>
<evidence type="ECO:0000313" key="6">
    <source>
        <dbReference type="EMBL" id="KAK3052505.1"/>
    </source>
</evidence>
<dbReference type="SMART" id="SM00398">
    <property type="entry name" value="HMG"/>
    <property type="match status" value="1"/>
</dbReference>
<keyword evidence="1" id="KW-0805">Transcription regulation</keyword>
<evidence type="ECO:0000256" key="2">
    <source>
        <dbReference type="ARBA" id="ARBA00023125"/>
    </source>
</evidence>
<dbReference type="PANTHER" id="PTHR10270">
    <property type="entry name" value="SOX TRANSCRIPTION FACTOR"/>
    <property type="match status" value="1"/>
</dbReference>
<protein>
    <recommendedName>
        <fullName evidence="5">HMG box domain-containing protein</fullName>
    </recommendedName>
</protein>
<gene>
    <name evidence="6" type="ORF">LTR09_006359</name>
</gene>
<sequence length="355" mass="38912">MAAQAAPYVTVAPVAGTEDISNFLESSFIDVVGQFEDGISIPKISFTHISTTKVPGFGVWKHHLQSATGSKLELIVNAADNTVSVVPIESMATHAINDAGSDSGSKSASKDKVPRPPNAFIIYRKEWHPVVVRENPGLHNNEVSVIIGRKWKAETEAVKEIYKRKSEDAKRQHAIDHPGYQYQPRKPSEKKKRMTKTKLAKLTAQLHTADRLAQLAVDHQMPVTSFESQHQGPIITLQQSDEVSGHMAIDADARRDMQIREELVAYNNDTTAYGGGHTESSLGVGLQTVNGGSEYGVPDVEVPYDFTFADFIDFPGADATVPTPSLHEASTAEVERQMQIWDDAVGELFFNYGGQ</sequence>
<name>A0AAJ0DLJ0_9PEZI</name>
<reference evidence="6" key="1">
    <citation type="submission" date="2023-04" db="EMBL/GenBank/DDBJ databases">
        <title>Black Yeasts Isolated from many extreme environments.</title>
        <authorList>
            <person name="Coleine C."/>
            <person name="Stajich J.E."/>
            <person name="Selbmann L."/>
        </authorList>
    </citation>
    <scope>NUCLEOTIDE SEQUENCE</scope>
    <source>
        <strain evidence="6">CCFEE 5312</strain>
    </source>
</reference>
<accession>A0AAJ0DLJ0</accession>
<comment type="caution">
    <text evidence="6">The sequence shown here is derived from an EMBL/GenBank/DDBJ whole genome shotgun (WGS) entry which is preliminary data.</text>
</comment>
<keyword evidence="2 4" id="KW-0238">DNA-binding</keyword>
<organism evidence="6 7">
    <name type="scientific">Extremus antarcticus</name>
    <dbReference type="NCBI Taxonomy" id="702011"/>
    <lineage>
        <taxon>Eukaryota</taxon>
        <taxon>Fungi</taxon>
        <taxon>Dikarya</taxon>
        <taxon>Ascomycota</taxon>
        <taxon>Pezizomycotina</taxon>
        <taxon>Dothideomycetes</taxon>
        <taxon>Dothideomycetidae</taxon>
        <taxon>Mycosphaerellales</taxon>
        <taxon>Extremaceae</taxon>
        <taxon>Extremus</taxon>
    </lineage>
</organism>
<dbReference type="GO" id="GO:0001228">
    <property type="term" value="F:DNA-binding transcription activator activity, RNA polymerase II-specific"/>
    <property type="evidence" value="ECO:0007669"/>
    <property type="project" value="TreeGrafter"/>
</dbReference>
<proteinExistence type="predicted"/>
<evidence type="ECO:0000256" key="4">
    <source>
        <dbReference type="PROSITE-ProRule" id="PRU00267"/>
    </source>
</evidence>
<dbReference type="Gene3D" id="1.10.30.10">
    <property type="entry name" value="High mobility group box domain"/>
    <property type="match status" value="1"/>
</dbReference>
<dbReference type="GO" id="GO:0000122">
    <property type="term" value="P:negative regulation of transcription by RNA polymerase II"/>
    <property type="evidence" value="ECO:0007669"/>
    <property type="project" value="TreeGrafter"/>
</dbReference>
<keyword evidence="4" id="KW-0539">Nucleus</keyword>
<dbReference type="CDD" id="cd01389">
    <property type="entry name" value="HMG-box_ROX1-like"/>
    <property type="match status" value="1"/>
</dbReference>
<feature type="DNA-binding region" description="HMG box" evidence="4">
    <location>
        <begin position="113"/>
        <end position="181"/>
    </location>
</feature>
<dbReference type="GO" id="GO:0000978">
    <property type="term" value="F:RNA polymerase II cis-regulatory region sequence-specific DNA binding"/>
    <property type="evidence" value="ECO:0007669"/>
    <property type="project" value="TreeGrafter"/>
</dbReference>
<evidence type="ECO:0000313" key="7">
    <source>
        <dbReference type="Proteomes" id="UP001271007"/>
    </source>
</evidence>
<evidence type="ECO:0000256" key="3">
    <source>
        <dbReference type="ARBA" id="ARBA00023163"/>
    </source>
</evidence>
<dbReference type="FunFam" id="1.10.30.10:FF:000041">
    <property type="entry name" value="HMG box family protein"/>
    <property type="match status" value="1"/>
</dbReference>
<evidence type="ECO:0000259" key="5">
    <source>
        <dbReference type="PROSITE" id="PS50118"/>
    </source>
</evidence>
<feature type="domain" description="HMG box" evidence="5">
    <location>
        <begin position="113"/>
        <end position="181"/>
    </location>
</feature>
<dbReference type="Pfam" id="PF00505">
    <property type="entry name" value="HMG_box"/>
    <property type="match status" value="1"/>
</dbReference>
<dbReference type="AlphaFoldDB" id="A0AAJ0DLJ0"/>